<comment type="caution">
    <text evidence="6">The sequence shown here is derived from an EMBL/GenBank/DDBJ whole genome shotgun (WGS) entry which is preliminary data.</text>
</comment>
<keyword evidence="4" id="KW-0472">Membrane</keyword>
<evidence type="ECO:0000256" key="1">
    <source>
        <dbReference type="ARBA" id="ARBA00023157"/>
    </source>
</evidence>
<dbReference type="SUPFAM" id="SSF48726">
    <property type="entry name" value="Immunoglobulin"/>
    <property type="match status" value="1"/>
</dbReference>
<evidence type="ECO:0000256" key="3">
    <source>
        <dbReference type="SAM" id="MobiDB-lite"/>
    </source>
</evidence>
<keyword evidence="4" id="KW-0812">Transmembrane</keyword>
<dbReference type="InterPro" id="IPR013783">
    <property type="entry name" value="Ig-like_fold"/>
</dbReference>
<gene>
    <name evidence="6" type="ORF">HJG63_010690</name>
</gene>
<dbReference type="AlphaFoldDB" id="A0A7J8IMT7"/>
<dbReference type="Gene3D" id="2.60.40.10">
    <property type="entry name" value="Immunoglobulins"/>
    <property type="match status" value="1"/>
</dbReference>
<keyword evidence="4" id="KW-1133">Transmembrane helix</keyword>
<evidence type="ECO:0000256" key="2">
    <source>
        <dbReference type="ARBA" id="ARBA00023180"/>
    </source>
</evidence>
<dbReference type="CDD" id="cd07687">
    <property type="entry name" value="IgC_TCR_delta"/>
    <property type="match status" value="1"/>
</dbReference>
<name>A0A7J8IMT7_ROUAE</name>
<sequence>MKNGTNVACLVKDFYPKNINISLQSSKKIVEFDPAIVVSPSGKYSAVKLGQYEDSNSVTCSVQHDNKILSSTDFEPNITSSDDLKQQESEDSQQTSKRCHDPKVHAGNVNMMSLTVLGLRMLFAKSVAINLLLTVKLLFFEGKNYFLMIPTSMQTMLHMEKRSLEMVKIQEALGRGKHIETHFKLIKLVISDTRHDTLYLLFSFYFKLDSNPSSGEEFHQIVALTLTLAYHQPITLTSNPEAKKKWSLIRRIHGFLFVCLFCFVLFCFVLFFGLAKGPWVICKTISKALLKNIQGEQNPVLSR</sequence>
<evidence type="ECO:0000259" key="5">
    <source>
        <dbReference type="Pfam" id="PF07654"/>
    </source>
</evidence>
<keyword evidence="1" id="KW-1015">Disulfide bond</keyword>
<dbReference type="InterPro" id="IPR003597">
    <property type="entry name" value="Ig_C1-set"/>
</dbReference>
<evidence type="ECO:0000313" key="6">
    <source>
        <dbReference type="EMBL" id="KAF6485520.1"/>
    </source>
</evidence>
<proteinExistence type="predicted"/>
<protein>
    <recommendedName>
        <fullName evidence="5">Immunoglobulin C1-set domain-containing protein</fullName>
    </recommendedName>
</protein>
<organism evidence="6 7">
    <name type="scientific">Rousettus aegyptiacus</name>
    <name type="common">Egyptian fruit bat</name>
    <name type="synonym">Pteropus aegyptiacus</name>
    <dbReference type="NCBI Taxonomy" id="9407"/>
    <lineage>
        <taxon>Eukaryota</taxon>
        <taxon>Metazoa</taxon>
        <taxon>Chordata</taxon>
        <taxon>Craniata</taxon>
        <taxon>Vertebrata</taxon>
        <taxon>Euteleostomi</taxon>
        <taxon>Mammalia</taxon>
        <taxon>Eutheria</taxon>
        <taxon>Laurasiatheria</taxon>
        <taxon>Chiroptera</taxon>
        <taxon>Yinpterochiroptera</taxon>
        <taxon>Pteropodoidea</taxon>
        <taxon>Pteropodidae</taxon>
        <taxon>Rousettinae</taxon>
        <taxon>Rousettus</taxon>
    </lineage>
</organism>
<dbReference type="EMBL" id="JACASE010000003">
    <property type="protein sequence ID" value="KAF6485520.1"/>
    <property type="molecule type" value="Genomic_DNA"/>
</dbReference>
<dbReference type="FunFam" id="2.60.40.10:FF:001810">
    <property type="entry name" value="T cell receptor delta constant"/>
    <property type="match status" value="1"/>
</dbReference>
<dbReference type="Proteomes" id="UP000593571">
    <property type="component" value="Unassembled WGS sequence"/>
</dbReference>
<feature type="compositionally biased region" description="Polar residues" evidence="3">
    <location>
        <begin position="72"/>
        <end position="81"/>
    </location>
</feature>
<dbReference type="Pfam" id="PF07654">
    <property type="entry name" value="C1-set"/>
    <property type="match status" value="1"/>
</dbReference>
<accession>A0A7J8IMT7</accession>
<dbReference type="PANTHER" id="PTHR19971">
    <property type="entry name" value="SIGNAL-REGULATORY PROTEIN BETA"/>
    <property type="match status" value="1"/>
</dbReference>
<keyword evidence="2" id="KW-0325">Glycoprotein</keyword>
<dbReference type="InterPro" id="IPR036179">
    <property type="entry name" value="Ig-like_dom_sf"/>
</dbReference>
<feature type="domain" description="Immunoglobulin C1-set" evidence="5">
    <location>
        <begin position="5"/>
        <end position="65"/>
    </location>
</feature>
<keyword evidence="7" id="KW-1185">Reference proteome</keyword>
<evidence type="ECO:0000256" key="4">
    <source>
        <dbReference type="SAM" id="Phobius"/>
    </source>
</evidence>
<evidence type="ECO:0000313" key="7">
    <source>
        <dbReference type="Proteomes" id="UP000593571"/>
    </source>
</evidence>
<dbReference type="InterPro" id="IPR051755">
    <property type="entry name" value="Ig-like_CS_Receptor"/>
</dbReference>
<reference evidence="6 7" key="1">
    <citation type="journal article" date="2020" name="Nature">
        <title>Six reference-quality genomes reveal evolution of bat adaptations.</title>
        <authorList>
            <person name="Jebb D."/>
            <person name="Huang Z."/>
            <person name="Pippel M."/>
            <person name="Hughes G.M."/>
            <person name="Lavrichenko K."/>
            <person name="Devanna P."/>
            <person name="Winkler S."/>
            <person name="Jermiin L.S."/>
            <person name="Skirmuntt E.C."/>
            <person name="Katzourakis A."/>
            <person name="Burkitt-Gray L."/>
            <person name="Ray D.A."/>
            <person name="Sullivan K.A.M."/>
            <person name="Roscito J.G."/>
            <person name="Kirilenko B.M."/>
            <person name="Davalos L.M."/>
            <person name="Corthals A.P."/>
            <person name="Power M.L."/>
            <person name="Jones G."/>
            <person name="Ransome R.D."/>
            <person name="Dechmann D.K.N."/>
            <person name="Locatelli A.G."/>
            <person name="Puechmaille S.J."/>
            <person name="Fedrigo O."/>
            <person name="Jarvis E.D."/>
            <person name="Hiller M."/>
            <person name="Vernes S.C."/>
            <person name="Myers E.W."/>
            <person name="Teeling E.C."/>
        </authorList>
    </citation>
    <scope>NUCLEOTIDE SEQUENCE [LARGE SCALE GENOMIC DNA]</scope>
    <source>
        <strain evidence="6">MRouAeg1</strain>
        <tissue evidence="6">Muscle</tissue>
    </source>
</reference>
<feature type="region of interest" description="Disordered" evidence="3">
    <location>
        <begin position="72"/>
        <end position="104"/>
    </location>
</feature>
<feature type="transmembrane region" description="Helical" evidence="4">
    <location>
        <begin position="254"/>
        <end position="275"/>
    </location>
</feature>